<protein>
    <submittedName>
        <fullName evidence="1">Uncharacterized protein</fullName>
    </submittedName>
</protein>
<organism evidence="1">
    <name type="scientific">marine sediment metagenome</name>
    <dbReference type="NCBI Taxonomy" id="412755"/>
    <lineage>
        <taxon>unclassified sequences</taxon>
        <taxon>metagenomes</taxon>
        <taxon>ecological metagenomes</taxon>
    </lineage>
</organism>
<proteinExistence type="predicted"/>
<evidence type="ECO:0000313" key="1">
    <source>
        <dbReference type="EMBL" id="GAH53752.1"/>
    </source>
</evidence>
<dbReference type="SUPFAM" id="SSF57850">
    <property type="entry name" value="RING/U-box"/>
    <property type="match status" value="1"/>
</dbReference>
<dbReference type="AlphaFoldDB" id="X1G944"/>
<comment type="caution">
    <text evidence="1">The sequence shown here is derived from an EMBL/GenBank/DDBJ whole genome shotgun (WGS) entry which is preliminary data.</text>
</comment>
<name>X1G944_9ZZZZ</name>
<dbReference type="EMBL" id="BARU01023490">
    <property type="protein sequence ID" value="GAH53752.1"/>
    <property type="molecule type" value="Genomic_DNA"/>
</dbReference>
<feature type="non-terminal residue" evidence="1">
    <location>
        <position position="1"/>
    </location>
</feature>
<gene>
    <name evidence="1" type="ORF">S03H2_38121</name>
</gene>
<sequence length="188" mass="21613">IAENINSFKIMSEMYLLKAKISLISFDIKSAQRFLTQAQQIAERFGLAQLKIKIESENADLEKKLSLWEKLKESGASMTERFDLAHLDEQINGLVQNRTLLTTQVIETEVAIQKERKICLVCRGEVLRFTYICECGAIYCDNCARALTNLENICWVCDVPIDYSKPVKKFEEEITKLGVKNKIKKEKK</sequence>
<accession>X1G944</accession>
<reference evidence="1" key="1">
    <citation type="journal article" date="2014" name="Front. Microbiol.">
        <title>High frequency of phylogenetically diverse reductive dehalogenase-homologous genes in deep subseafloor sedimentary metagenomes.</title>
        <authorList>
            <person name="Kawai M."/>
            <person name="Futagami T."/>
            <person name="Toyoda A."/>
            <person name="Takaki Y."/>
            <person name="Nishi S."/>
            <person name="Hori S."/>
            <person name="Arai W."/>
            <person name="Tsubouchi T."/>
            <person name="Morono Y."/>
            <person name="Uchiyama I."/>
            <person name="Ito T."/>
            <person name="Fujiyama A."/>
            <person name="Inagaki F."/>
            <person name="Takami H."/>
        </authorList>
    </citation>
    <scope>NUCLEOTIDE SEQUENCE</scope>
    <source>
        <strain evidence="1">Expedition CK06-06</strain>
    </source>
</reference>